<protein>
    <recommendedName>
        <fullName evidence="3">CUE domain-containing protein</fullName>
    </recommendedName>
</protein>
<dbReference type="PROSITE" id="PS51140">
    <property type="entry name" value="CUE"/>
    <property type="match status" value="1"/>
</dbReference>
<reference evidence="4 5" key="1">
    <citation type="journal article" date="2020" name="ISME J.">
        <title>Uncovering the hidden diversity of litter-decomposition mechanisms in mushroom-forming fungi.</title>
        <authorList>
            <person name="Floudas D."/>
            <person name="Bentzer J."/>
            <person name="Ahren D."/>
            <person name="Johansson T."/>
            <person name="Persson P."/>
            <person name="Tunlid A."/>
        </authorList>
    </citation>
    <scope>NUCLEOTIDE SEQUENCE [LARGE SCALE GENOMIC DNA]</scope>
    <source>
        <strain evidence="4 5">CBS 175.51</strain>
    </source>
</reference>
<feature type="region of interest" description="Disordered" evidence="1">
    <location>
        <begin position="110"/>
        <end position="129"/>
    </location>
</feature>
<keyword evidence="2" id="KW-0732">Signal</keyword>
<dbReference type="OrthoDB" id="3824970at2759"/>
<comment type="caution">
    <text evidence="4">The sequence shown here is derived from an EMBL/GenBank/DDBJ whole genome shotgun (WGS) entry which is preliminary data.</text>
</comment>
<gene>
    <name evidence="4" type="ORF">D9611_007832</name>
</gene>
<evidence type="ECO:0000256" key="2">
    <source>
        <dbReference type="SAM" id="SignalP"/>
    </source>
</evidence>
<feature type="compositionally biased region" description="Basic and acidic residues" evidence="1">
    <location>
        <begin position="162"/>
        <end position="180"/>
    </location>
</feature>
<dbReference type="SMART" id="SM00546">
    <property type="entry name" value="CUE"/>
    <property type="match status" value="1"/>
</dbReference>
<feature type="region of interest" description="Disordered" evidence="1">
    <location>
        <begin position="158"/>
        <end position="180"/>
    </location>
</feature>
<dbReference type="Pfam" id="PF02845">
    <property type="entry name" value="CUE"/>
    <property type="match status" value="1"/>
</dbReference>
<dbReference type="InterPro" id="IPR003892">
    <property type="entry name" value="CUE"/>
</dbReference>
<accession>A0A8H5CEM4</accession>
<keyword evidence="5" id="KW-1185">Reference proteome</keyword>
<evidence type="ECO:0000313" key="4">
    <source>
        <dbReference type="EMBL" id="KAF5340397.1"/>
    </source>
</evidence>
<dbReference type="GO" id="GO:0043130">
    <property type="term" value="F:ubiquitin binding"/>
    <property type="evidence" value="ECO:0007669"/>
    <property type="project" value="InterPro"/>
</dbReference>
<dbReference type="AlphaFoldDB" id="A0A8H5CEM4"/>
<evidence type="ECO:0000259" key="3">
    <source>
        <dbReference type="PROSITE" id="PS51140"/>
    </source>
</evidence>
<feature type="compositionally biased region" description="Low complexity" evidence="1">
    <location>
        <begin position="118"/>
        <end position="129"/>
    </location>
</feature>
<dbReference type="CDD" id="cd14424">
    <property type="entry name" value="CUE_Cue1p_like"/>
    <property type="match status" value="1"/>
</dbReference>
<organism evidence="4 5">
    <name type="scientific">Ephemerocybe angulata</name>
    <dbReference type="NCBI Taxonomy" id="980116"/>
    <lineage>
        <taxon>Eukaryota</taxon>
        <taxon>Fungi</taxon>
        <taxon>Dikarya</taxon>
        <taxon>Basidiomycota</taxon>
        <taxon>Agaricomycotina</taxon>
        <taxon>Agaricomycetes</taxon>
        <taxon>Agaricomycetidae</taxon>
        <taxon>Agaricales</taxon>
        <taxon>Agaricineae</taxon>
        <taxon>Psathyrellaceae</taxon>
        <taxon>Ephemerocybe</taxon>
    </lineage>
</organism>
<evidence type="ECO:0000313" key="5">
    <source>
        <dbReference type="Proteomes" id="UP000541558"/>
    </source>
</evidence>
<proteinExistence type="predicted"/>
<feature type="domain" description="CUE" evidence="3">
    <location>
        <begin position="46"/>
        <end position="88"/>
    </location>
</feature>
<dbReference type="Proteomes" id="UP000541558">
    <property type="component" value="Unassembled WGS sequence"/>
</dbReference>
<dbReference type="EMBL" id="JAACJK010000004">
    <property type="protein sequence ID" value="KAF5340397.1"/>
    <property type="molecule type" value="Genomic_DNA"/>
</dbReference>
<feature type="signal peptide" evidence="2">
    <location>
        <begin position="1"/>
        <end position="23"/>
    </location>
</feature>
<feature type="chain" id="PRO_5034354264" description="CUE domain-containing protein" evidence="2">
    <location>
        <begin position="24"/>
        <end position="205"/>
    </location>
</feature>
<evidence type="ECO:0000256" key="1">
    <source>
        <dbReference type="SAM" id="MobiDB-lite"/>
    </source>
</evidence>
<dbReference type="Gene3D" id="1.10.8.10">
    <property type="entry name" value="DNA helicase RuvA subunit, C-terminal domain"/>
    <property type="match status" value="1"/>
</dbReference>
<name>A0A8H5CEM4_9AGAR</name>
<sequence>MSEVVNVLVAFAVIIFLFRWVTSSNDGGTDEQRRAAAMLGFRPKRVTPDMINSVSVMFPDIPTPNVHYDLLRTGNVELTTNRILERGFLEAHERPQPPGTFHTLYPSPAPDAQGAHTNANASNSAAAANQAKPLVTKGPSLIEKYKLERRVQSGEVVAEEDVGGKAEWESSPEKREASLRERKAQMILAARQRFLAAQQKQAVSS</sequence>